<comment type="caution">
    <text evidence="8">The sequence shown here is derived from an EMBL/GenBank/DDBJ whole genome shotgun (WGS) entry which is preliminary data.</text>
</comment>
<dbReference type="CDD" id="cd21175">
    <property type="entry name" value="LPMO_AA9"/>
    <property type="match status" value="1"/>
</dbReference>
<feature type="domain" description="Auxiliary Activity family 9 catalytic" evidence="7">
    <location>
        <begin position="17"/>
        <end position="232"/>
    </location>
</feature>
<dbReference type="PANTHER" id="PTHR33353:SF34">
    <property type="entry name" value="ENDO-BETA-1,4-GLUCANASE D"/>
    <property type="match status" value="1"/>
</dbReference>
<evidence type="ECO:0000313" key="8">
    <source>
        <dbReference type="EMBL" id="KAG9246405.1"/>
    </source>
</evidence>
<dbReference type="Gene3D" id="2.70.50.70">
    <property type="match status" value="1"/>
</dbReference>
<organism evidence="8 9">
    <name type="scientific">Calycina marina</name>
    <dbReference type="NCBI Taxonomy" id="1763456"/>
    <lineage>
        <taxon>Eukaryota</taxon>
        <taxon>Fungi</taxon>
        <taxon>Dikarya</taxon>
        <taxon>Ascomycota</taxon>
        <taxon>Pezizomycotina</taxon>
        <taxon>Leotiomycetes</taxon>
        <taxon>Helotiales</taxon>
        <taxon>Pezizellaceae</taxon>
        <taxon>Calycina</taxon>
    </lineage>
</organism>
<evidence type="ECO:0000256" key="2">
    <source>
        <dbReference type="ARBA" id="ARBA00004613"/>
    </source>
</evidence>
<protein>
    <submittedName>
        <fullName evidence="8">Glycoside hydrolase family 61 protein</fullName>
    </submittedName>
</protein>
<dbReference type="GO" id="GO:0016787">
    <property type="term" value="F:hydrolase activity"/>
    <property type="evidence" value="ECO:0007669"/>
    <property type="project" value="UniProtKB-KW"/>
</dbReference>
<evidence type="ECO:0000259" key="7">
    <source>
        <dbReference type="Pfam" id="PF03443"/>
    </source>
</evidence>
<keyword evidence="5" id="KW-0325">Glycoprotein</keyword>
<evidence type="ECO:0000256" key="6">
    <source>
        <dbReference type="SAM" id="SignalP"/>
    </source>
</evidence>
<reference evidence="8" key="1">
    <citation type="journal article" date="2021" name="IMA Fungus">
        <title>Genomic characterization of three marine fungi, including Emericellopsis atlantica sp. nov. with signatures of a generalist lifestyle and marine biomass degradation.</title>
        <authorList>
            <person name="Hagestad O.C."/>
            <person name="Hou L."/>
            <person name="Andersen J.H."/>
            <person name="Hansen E.H."/>
            <person name="Altermark B."/>
            <person name="Li C."/>
            <person name="Kuhnert E."/>
            <person name="Cox R.J."/>
            <person name="Crous P.W."/>
            <person name="Spatafora J.W."/>
            <person name="Lail K."/>
            <person name="Amirebrahimi M."/>
            <person name="Lipzen A."/>
            <person name="Pangilinan J."/>
            <person name="Andreopoulos W."/>
            <person name="Hayes R.D."/>
            <person name="Ng V."/>
            <person name="Grigoriev I.V."/>
            <person name="Jackson S.A."/>
            <person name="Sutton T.D.S."/>
            <person name="Dobson A.D.W."/>
            <person name="Rama T."/>
        </authorList>
    </citation>
    <scope>NUCLEOTIDE SEQUENCE</scope>
    <source>
        <strain evidence="8">TRa3180A</strain>
    </source>
</reference>
<dbReference type="EMBL" id="MU253805">
    <property type="protein sequence ID" value="KAG9246405.1"/>
    <property type="molecule type" value="Genomic_DNA"/>
</dbReference>
<evidence type="ECO:0000256" key="4">
    <source>
        <dbReference type="ARBA" id="ARBA00023157"/>
    </source>
</evidence>
<dbReference type="OrthoDB" id="4849160at2759"/>
<evidence type="ECO:0000256" key="3">
    <source>
        <dbReference type="ARBA" id="ARBA00022525"/>
    </source>
</evidence>
<dbReference type="InterPro" id="IPR049892">
    <property type="entry name" value="AA9"/>
</dbReference>
<dbReference type="PANTHER" id="PTHR33353">
    <property type="entry name" value="PUTATIVE (AFU_ORTHOLOGUE AFUA_1G12560)-RELATED"/>
    <property type="match status" value="1"/>
</dbReference>
<sequence>MLSQLVVLGLASAVAAHGTVSGIIADGVYYQGYNPSYQYITPAPVVVGWSIPQDLGNGFVPTTSYGDADIICHLGATNAQTAATVKAGGKVQFNWTPWPVSHKGPMITHLANCNGPCETVDKTTLKFFKIDAVGIIDPTAEADDYWASDVMIANNNTWTSVIPLDLSPGNYVARHETIALHSAQSVGGAQDYPFCVNLKVTGSGTANPAGTLGEALYQQTDPGFVYDIYASPLPTYTTPGPALYSGASSVKQTYQGVPTASSTGTYKKRWEA</sequence>
<dbReference type="GO" id="GO:0005576">
    <property type="term" value="C:extracellular region"/>
    <property type="evidence" value="ECO:0007669"/>
    <property type="project" value="UniProtKB-SubCell"/>
</dbReference>
<proteinExistence type="predicted"/>
<evidence type="ECO:0000256" key="5">
    <source>
        <dbReference type="ARBA" id="ARBA00023180"/>
    </source>
</evidence>
<dbReference type="Pfam" id="PF03443">
    <property type="entry name" value="AA9"/>
    <property type="match status" value="1"/>
</dbReference>
<dbReference type="Proteomes" id="UP000887226">
    <property type="component" value="Unassembled WGS sequence"/>
</dbReference>
<gene>
    <name evidence="8" type="ORF">BJ878DRAFT_284659</name>
</gene>
<keyword evidence="3" id="KW-0964">Secreted</keyword>
<comment type="cofactor">
    <cofactor evidence="1">
        <name>Cu(2+)</name>
        <dbReference type="ChEBI" id="CHEBI:29036"/>
    </cofactor>
</comment>
<dbReference type="InterPro" id="IPR005103">
    <property type="entry name" value="AA9_LPMO"/>
</dbReference>
<keyword evidence="9" id="KW-1185">Reference proteome</keyword>
<evidence type="ECO:0000256" key="1">
    <source>
        <dbReference type="ARBA" id="ARBA00001973"/>
    </source>
</evidence>
<dbReference type="AlphaFoldDB" id="A0A9P8CH48"/>
<keyword evidence="6" id="KW-0732">Signal</keyword>
<evidence type="ECO:0000313" key="9">
    <source>
        <dbReference type="Proteomes" id="UP000887226"/>
    </source>
</evidence>
<comment type="subcellular location">
    <subcellularLocation>
        <location evidence="2">Secreted</location>
    </subcellularLocation>
</comment>
<accession>A0A9P8CH48</accession>
<feature type="chain" id="PRO_5040191223" evidence="6">
    <location>
        <begin position="17"/>
        <end position="272"/>
    </location>
</feature>
<name>A0A9P8CH48_9HELO</name>
<keyword evidence="4" id="KW-1015">Disulfide bond</keyword>
<keyword evidence="8" id="KW-0378">Hydrolase</keyword>
<feature type="signal peptide" evidence="6">
    <location>
        <begin position="1"/>
        <end position="16"/>
    </location>
</feature>